<evidence type="ECO:0000313" key="3">
    <source>
        <dbReference type="EMBL" id="CAD7078788.1"/>
    </source>
</evidence>
<dbReference type="OrthoDB" id="8058178at2759"/>
<dbReference type="AlphaFoldDB" id="A0A7R8UDM9"/>
<protein>
    <recommendedName>
        <fullName evidence="2">Integrase zinc-binding domain-containing protein</fullName>
    </recommendedName>
</protein>
<feature type="region of interest" description="Disordered" evidence="1">
    <location>
        <begin position="202"/>
        <end position="243"/>
    </location>
</feature>
<gene>
    <name evidence="3" type="ORF">HERILL_LOCUS2039</name>
</gene>
<dbReference type="EMBL" id="LR899009">
    <property type="protein sequence ID" value="CAD7078788.1"/>
    <property type="molecule type" value="Genomic_DNA"/>
</dbReference>
<organism evidence="3 4">
    <name type="scientific">Hermetia illucens</name>
    <name type="common">Black soldier fly</name>
    <dbReference type="NCBI Taxonomy" id="343691"/>
    <lineage>
        <taxon>Eukaryota</taxon>
        <taxon>Metazoa</taxon>
        <taxon>Ecdysozoa</taxon>
        <taxon>Arthropoda</taxon>
        <taxon>Hexapoda</taxon>
        <taxon>Insecta</taxon>
        <taxon>Pterygota</taxon>
        <taxon>Neoptera</taxon>
        <taxon>Endopterygota</taxon>
        <taxon>Diptera</taxon>
        <taxon>Brachycera</taxon>
        <taxon>Stratiomyomorpha</taxon>
        <taxon>Stratiomyidae</taxon>
        <taxon>Hermetiinae</taxon>
        <taxon>Hermetia</taxon>
    </lineage>
</organism>
<dbReference type="Proteomes" id="UP000594454">
    <property type="component" value="Chromosome 1"/>
</dbReference>
<accession>A0A7R8UDM9</accession>
<feature type="compositionally biased region" description="Basic and acidic residues" evidence="1">
    <location>
        <begin position="202"/>
        <end position="226"/>
    </location>
</feature>
<evidence type="ECO:0000256" key="1">
    <source>
        <dbReference type="SAM" id="MobiDB-lite"/>
    </source>
</evidence>
<sequence length="489" mass="57377">MAVALTFSEVIREARAVQPYTGEDGFQLHDYINEVENVVRLAVEGPQREHVAQILMSKIQGKAAAVVRRLTDRNWENMKVLLTNTFGVKETYLQIKEDADRIQSKSAKEIFEHLQFNLDKLNLKYKLDNNHPFEFTPTNNESSILEKIFNKIHRNDAMHLRTIPVTSLEQACSELLLTGYKEREHSDKSRDKNKDYKYRDRCNREDDQDRTNKRNCEDSGRNDNYRHVSGRNRQQPPEPMEVLSNKVQGAPLSPLSQNQDLILIPQCKEENLQTIHPQEENFNNHIPIKEDIVNKYQQQLFLVENEEPRHQMTSTSRRRTVITSKQLDTPDKAINFLKVRLQPGTVAIYSEVDDHQYNKLQQIILEGFDNTVTKFIKVTQIVKEITNEEDLIHRIKYYHEKETGHAGIRENYSGLKNQIYYPNLHKYIHCYINACQVCNENKVDRKPIRQDIEEHLNTIDSNNQEIIDRINKQIQIRTECSEYYSIGKS</sequence>
<proteinExistence type="predicted"/>
<dbReference type="InParanoid" id="A0A7R8UDM9"/>
<evidence type="ECO:0000313" key="4">
    <source>
        <dbReference type="Proteomes" id="UP000594454"/>
    </source>
</evidence>
<dbReference type="InterPro" id="IPR041588">
    <property type="entry name" value="Integrase_H2C2"/>
</dbReference>
<reference evidence="3 4" key="1">
    <citation type="submission" date="2020-11" db="EMBL/GenBank/DDBJ databases">
        <authorList>
            <person name="Wallbank WR R."/>
            <person name="Pardo Diaz C."/>
            <person name="Kozak K."/>
            <person name="Martin S."/>
            <person name="Jiggins C."/>
            <person name="Moest M."/>
            <person name="Warren A I."/>
            <person name="Generalovic N T."/>
            <person name="Byers J.R.P. K."/>
            <person name="Montejo-Kovacevich G."/>
            <person name="Yen C E."/>
        </authorList>
    </citation>
    <scope>NUCLEOTIDE SEQUENCE [LARGE SCALE GENOMIC DNA]</scope>
</reference>
<feature type="domain" description="Integrase zinc-binding" evidence="2">
    <location>
        <begin position="395"/>
        <end position="443"/>
    </location>
</feature>
<dbReference type="Gene3D" id="1.10.340.70">
    <property type="match status" value="1"/>
</dbReference>
<evidence type="ECO:0000259" key="2">
    <source>
        <dbReference type="Pfam" id="PF17921"/>
    </source>
</evidence>
<dbReference type="Pfam" id="PF17921">
    <property type="entry name" value="Integrase_H2C2"/>
    <property type="match status" value="1"/>
</dbReference>
<name>A0A7R8UDM9_HERIL</name>
<keyword evidence="4" id="KW-1185">Reference proteome</keyword>